<comment type="caution">
    <text evidence="2">The sequence shown here is derived from an EMBL/GenBank/DDBJ whole genome shotgun (WGS) entry which is preliminary data.</text>
</comment>
<accession>A0A6L5YXG0</accession>
<keyword evidence="3" id="KW-1185">Reference proteome</keyword>
<organism evidence="2 3">
    <name type="scientific">Halovulum marinum</name>
    <dbReference type="NCBI Taxonomy" id="2662447"/>
    <lineage>
        <taxon>Bacteria</taxon>
        <taxon>Pseudomonadati</taxon>
        <taxon>Pseudomonadota</taxon>
        <taxon>Alphaproteobacteria</taxon>
        <taxon>Rhodobacterales</taxon>
        <taxon>Paracoccaceae</taxon>
        <taxon>Halovulum</taxon>
    </lineage>
</organism>
<gene>
    <name evidence="2" type="ORF">GE300_05205</name>
</gene>
<evidence type="ECO:0000313" key="3">
    <source>
        <dbReference type="Proteomes" id="UP000474957"/>
    </source>
</evidence>
<name>A0A6L5YXG0_9RHOB</name>
<feature type="coiled-coil region" evidence="1">
    <location>
        <begin position="1"/>
        <end position="53"/>
    </location>
</feature>
<keyword evidence="1" id="KW-0175">Coiled coil</keyword>
<proteinExistence type="predicted"/>
<dbReference type="AlphaFoldDB" id="A0A6L5YXG0"/>
<dbReference type="Proteomes" id="UP000474957">
    <property type="component" value="Unassembled WGS sequence"/>
</dbReference>
<evidence type="ECO:0000256" key="1">
    <source>
        <dbReference type="SAM" id="Coils"/>
    </source>
</evidence>
<reference evidence="2 3" key="1">
    <citation type="submission" date="2019-10" db="EMBL/GenBank/DDBJ databases">
        <title>Cognatihalovulum marinum gen. nov. sp. nov., a new member of the family Rhodobacteraceae isolated from deep seawater of the Northwest Indian Ocean.</title>
        <authorList>
            <person name="Ruan C."/>
            <person name="Wang J."/>
            <person name="Zheng X."/>
            <person name="Song L."/>
            <person name="Zhu Y."/>
            <person name="Huang Y."/>
            <person name="Lu Z."/>
            <person name="Du W."/>
            <person name="Huang L."/>
            <person name="Dai X."/>
        </authorList>
    </citation>
    <scope>NUCLEOTIDE SEQUENCE [LARGE SCALE GENOMIC DNA]</scope>
    <source>
        <strain evidence="2 3">2CG4</strain>
    </source>
</reference>
<evidence type="ECO:0000313" key="2">
    <source>
        <dbReference type="EMBL" id="MSU89023.1"/>
    </source>
</evidence>
<sequence>MDELRALETRLEKALSVLEQADGATGAGNAGRLAELEAENRALSERLEQVTGEREKDLAQLDTLIARLRPLIEETA</sequence>
<dbReference type="EMBL" id="WIND01000002">
    <property type="protein sequence ID" value="MSU89023.1"/>
    <property type="molecule type" value="Genomic_DNA"/>
</dbReference>
<dbReference type="RefSeq" id="WP_154445482.1">
    <property type="nucleotide sequence ID" value="NZ_WIND01000002.1"/>
</dbReference>
<protein>
    <submittedName>
        <fullName evidence="2">Uncharacterized protein</fullName>
    </submittedName>
</protein>